<comment type="caution">
    <text evidence="2">The sequence shown here is derived from an EMBL/GenBank/DDBJ whole genome shotgun (WGS) entry which is preliminary data.</text>
</comment>
<keyword evidence="3" id="KW-1185">Reference proteome</keyword>
<reference evidence="2" key="1">
    <citation type="submission" date="2023-07" db="EMBL/GenBank/DDBJ databases">
        <authorList>
            <consortium name="AG Swart"/>
            <person name="Singh M."/>
            <person name="Singh A."/>
            <person name="Seah K."/>
            <person name="Emmerich C."/>
        </authorList>
    </citation>
    <scope>NUCLEOTIDE SEQUENCE</scope>
    <source>
        <strain evidence="2">DP1</strain>
    </source>
</reference>
<feature type="compositionally biased region" description="Basic and acidic residues" evidence="1">
    <location>
        <begin position="18"/>
        <end position="30"/>
    </location>
</feature>
<feature type="region of interest" description="Disordered" evidence="1">
    <location>
        <begin position="100"/>
        <end position="131"/>
    </location>
</feature>
<feature type="compositionally biased region" description="Polar residues" evidence="1">
    <location>
        <begin position="38"/>
        <end position="48"/>
    </location>
</feature>
<dbReference type="AlphaFoldDB" id="A0AAD1XVY0"/>
<evidence type="ECO:0000256" key="1">
    <source>
        <dbReference type="SAM" id="MobiDB-lite"/>
    </source>
</evidence>
<name>A0AAD1XVY0_EUPCR</name>
<feature type="region of interest" description="Disordered" evidence="1">
    <location>
        <begin position="1"/>
        <end position="71"/>
    </location>
</feature>
<dbReference type="EMBL" id="CAMPGE010021729">
    <property type="protein sequence ID" value="CAI2379854.1"/>
    <property type="molecule type" value="Genomic_DNA"/>
</dbReference>
<sequence length="131" mass="14480">MGNNCCVSKNEGTQLETSKMEPSPKRERLNMKAGATQGAINEASNNSSDCEKSESRRNKSKKASKNLSDCREEVKETLLEIEEVGSPEKALDTLKDEITPTGEDLVQTTEDDVTPQEFKTIEAPEQEEADK</sequence>
<evidence type="ECO:0000313" key="2">
    <source>
        <dbReference type="EMBL" id="CAI2379854.1"/>
    </source>
</evidence>
<gene>
    <name evidence="2" type="ORF">ECRASSUSDP1_LOCUS21274</name>
</gene>
<feature type="compositionally biased region" description="Polar residues" evidence="1">
    <location>
        <begin position="1"/>
        <end position="17"/>
    </location>
</feature>
<organism evidence="2 3">
    <name type="scientific">Euplotes crassus</name>
    <dbReference type="NCBI Taxonomy" id="5936"/>
    <lineage>
        <taxon>Eukaryota</taxon>
        <taxon>Sar</taxon>
        <taxon>Alveolata</taxon>
        <taxon>Ciliophora</taxon>
        <taxon>Intramacronucleata</taxon>
        <taxon>Spirotrichea</taxon>
        <taxon>Hypotrichia</taxon>
        <taxon>Euplotida</taxon>
        <taxon>Euplotidae</taxon>
        <taxon>Moneuplotes</taxon>
    </lineage>
</organism>
<evidence type="ECO:0000313" key="3">
    <source>
        <dbReference type="Proteomes" id="UP001295684"/>
    </source>
</evidence>
<proteinExistence type="predicted"/>
<protein>
    <submittedName>
        <fullName evidence="2">Uncharacterized protein</fullName>
    </submittedName>
</protein>
<dbReference type="Proteomes" id="UP001295684">
    <property type="component" value="Unassembled WGS sequence"/>
</dbReference>
<accession>A0AAD1XVY0</accession>